<evidence type="ECO:0000256" key="2">
    <source>
        <dbReference type="ARBA" id="ARBA00023127"/>
    </source>
</evidence>
<dbReference type="InterPro" id="IPR006671">
    <property type="entry name" value="Cyclin_N"/>
</dbReference>
<organism evidence="8 9">
    <name type="scientific">Coemansia spiralis</name>
    <dbReference type="NCBI Taxonomy" id="417178"/>
    <lineage>
        <taxon>Eukaryota</taxon>
        <taxon>Fungi</taxon>
        <taxon>Fungi incertae sedis</taxon>
        <taxon>Zoopagomycota</taxon>
        <taxon>Kickxellomycotina</taxon>
        <taxon>Kickxellomycetes</taxon>
        <taxon>Kickxellales</taxon>
        <taxon>Kickxellaceae</taxon>
        <taxon>Coemansia</taxon>
    </lineage>
</organism>
<dbReference type="Pfam" id="PF00134">
    <property type="entry name" value="Cyclin_N"/>
    <property type="match status" value="1"/>
</dbReference>
<dbReference type="CDD" id="cd20512">
    <property type="entry name" value="CYCLIN_CLBs_yeast_rpt2"/>
    <property type="match status" value="1"/>
</dbReference>
<dbReference type="InterPro" id="IPR036915">
    <property type="entry name" value="Cyclin-like_sf"/>
</dbReference>
<dbReference type="InterPro" id="IPR039361">
    <property type="entry name" value="Cyclin"/>
</dbReference>
<keyword evidence="3" id="KW-0131">Cell cycle</keyword>
<feature type="compositionally biased region" description="Basic and acidic residues" evidence="5">
    <location>
        <begin position="311"/>
        <end position="323"/>
    </location>
</feature>
<feature type="compositionally biased region" description="Polar residues" evidence="5">
    <location>
        <begin position="255"/>
        <end position="266"/>
    </location>
</feature>
<evidence type="ECO:0000313" key="9">
    <source>
        <dbReference type="Proteomes" id="UP001151518"/>
    </source>
</evidence>
<feature type="domain" description="Cyclin-like" evidence="6">
    <location>
        <begin position="378"/>
        <end position="462"/>
    </location>
</feature>
<proteinExistence type="inferred from homology"/>
<feature type="compositionally biased region" description="Low complexity" evidence="5">
    <location>
        <begin position="129"/>
        <end position="141"/>
    </location>
</feature>
<dbReference type="PROSITE" id="PS00292">
    <property type="entry name" value="CYCLINS"/>
    <property type="match status" value="1"/>
</dbReference>
<dbReference type="GO" id="GO:0016538">
    <property type="term" value="F:cyclin-dependent protein serine/threonine kinase regulator activity"/>
    <property type="evidence" value="ECO:0007669"/>
    <property type="project" value="InterPro"/>
</dbReference>
<dbReference type="Gene3D" id="1.10.472.10">
    <property type="entry name" value="Cyclin-like"/>
    <property type="match status" value="2"/>
</dbReference>
<dbReference type="FunFam" id="1.10.472.10:FF:000001">
    <property type="entry name" value="G2/mitotic-specific cyclin"/>
    <property type="match status" value="1"/>
</dbReference>
<sequence>MSTNPRLVSTRPTVAASANASSIDENESLKAGASNTVLKNKPLLASRQALSSVRASKLNSKNTAVLPGKAPVPAKVSINAVADRIHKKKMPILAPRKPRIPLAAVDASSKPQVYRDPATSTSRPRRAAAKAADSAISASLSQQPSLTRPLRILRSSSASNVAAARPPVKPSEGCQTVSAAPEKKHKPATTAVLAGRKRRAQSAEPEEQTRVVRAKATATSSVSSAAADREKDASAASSDAPSSADSQDTVHGGVETQSTCSVESAADSQATAVDNLRHVGAEKRRIAKPAKAFSASMRTVAGPVRLSPNKKAAEAKEEPVRDWDDIDADDADDPLMVSEYITEIVEYMVVREKETMPDDLYMEKQDDLTWEMRHVLVNWLVQIHYQMRMLPETLFLAVNLVDRFLSRRQVSVAKLQLVGLTGLLIASKYEETTTPHIQDFAYLAGNIYKEDEIMNAEVFMLRVLDFDLSYPSPLTFLRRVSKAEQYNMQTRTVAKYLMEICLINHRMMEFPPSLIAAAGICLARRMLKAGEWDGNLRHYSGYTKQELEPCITLMLDHLMHPHDEEFVFKKYQHRRYLKASLFCHEWAARLRRETQPATPPIGQFPPASDSIDF</sequence>
<gene>
    <name evidence="8" type="primary">CLB2</name>
    <name evidence="8" type="ORF">GGI25_000371</name>
</gene>
<dbReference type="OrthoDB" id="5590282at2759"/>
<dbReference type="SMART" id="SM00385">
    <property type="entry name" value="CYCLIN"/>
    <property type="match status" value="2"/>
</dbReference>
<feature type="compositionally biased region" description="Low complexity" evidence="5">
    <location>
        <begin position="155"/>
        <end position="164"/>
    </location>
</feature>
<dbReference type="InterPro" id="IPR013763">
    <property type="entry name" value="Cyclin-like_dom"/>
</dbReference>
<feature type="region of interest" description="Disordered" evidence="5">
    <location>
        <begin position="1"/>
        <end position="27"/>
    </location>
</feature>
<evidence type="ECO:0000259" key="7">
    <source>
        <dbReference type="SMART" id="SM01332"/>
    </source>
</evidence>
<dbReference type="InterPro" id="IPR048258">
    <property type="entry name" value="Cyclins_cyclin-box"/>
</dbReference>
<evidence type="ECO:0000256" key="5">
    <source>
        <dbReference type="SAM" id="MobiDB-lite"/>
    </source>
</evidence>
<dbReference type="InterPro" id="IPR004367">
    <property type="entry name" value="Cyclin_C-dom"/>
</dbReference>
<feature type="compositionally biased region" description="Low complexity" evidence="5">
    <location>
        <begin position="214"/>
        <end position="226"/>
    </location>
</feature>
<evidence type="ECO:0000256" key="1">
    <source>
        <dbReference type="ARBA" id="ARBA00022618"/>
    </source>
</evidence>
<dbReference type="AlphaFoldDB" id="A0A9W8G7I0"/>
<dbReference type="EMBL" id="JANBTW010000003">
    <property type="protein sequence ID" value="KAJ2680736.1"/>
    <property type="molecule type" value="Genomic_DNA"/>
</dbReference>
<protein>
    <submittedName>
        <fullName evidence="8">G2/mitotic-specific cyclin</fullName>
    </submittedName>
</protein>
<evidence type="ECO:0000313" key="8">
    <source>
        <dbReference type="EMBL" id="KAJ2680736.1"/>
    </source>
</evidence>
<dbReference type="Pfam" id="PF02984">
    <property type="entry name" value="Cyclin_C"/>
    <property type="match status" value="1"/>
</dbReference>
<dbReference type="GO" id="GO:0044772">
    <property type="term" value="P:mitotic cell cycle phase transition"/>
    <property type="evidence" value="ECO:0007669"/>
    <property type="project" value="InterPro"/>
</dbReference>
<keyword evidence="1" id="KW-0132">Cell division</keyword>
<evidence type="ECO:0000256" key="3">
    <source>
        <dbReference type="ARBA" id="ARBA00023306"/>
    </source>
</evidence>
<comment type="similarity">
    <text evidence="4">Belongs to the cyclin family.</text>
</comment>
<feature type="region of interest" description="Disordered" evidence="5">
    <location>
        <begin position="308"/>
        <end position="328"/>
    </location>
</feature>
<feature type="region of interest" description="Disordered" evidence="5">
    <location>
        <begin position="104"/>
        <end position="266"/>
    </location>
</feature>
<dbReference type="SUPFAM" id="SSF47954">
    <property type="entry name" value="Cyclin-like"/>
    <property type="match status" value="2"/>
</dbReference>
<comment type="caution">
    <text evidence="8">The sequence shown here is derived from an EMBL/GenBank/DDBJ whole genome shotgun (WGS) entry which is preliminary data.</text>
</comment>
<dbReference type="PANTHER" id="PTHR10177">
    <property type="entry name" value="CYCLINS"/>
    <property type="match status" value="1"/>
</dbReference>
<accession>A0A9W8G7I0</accession>
<feature type="domain" description="Cyclin-like" evidence="6">
    <location>
        <begin position="475"/>
        <end position="556"/>
    </location>
</feature>
<dbReference type="SMART" id="SM01332">
    <property type="entry name" value="Cyclin_C"/>
    <property type="match status" value="1"/>
</dbReference>
<keyword evidence="2 4" id="KW-0195">Cyclin</keyword>
<dbReference type="GO" id="GO:0051301">
    <property type="term" value="P:cell division"/>
    <property type="evidence" value="ECO:0007669"/>
    <property type="project" value="UniProtKB-KW"/>
</dbReference>
<reference evidence="8" key="1">
    <citation type="submission" date="2022-07" db="EMBL/GenBank/DDBJ databases">
        <title>Phylogenomic reconstructions and comparative analyses of Kickxellomycotina fungi.</title>
        <authorList>
            <person name="Reynolds N.K."/>
            <person name="Stajich J.E."/>
            <person name="Barry K."/>
            <person name="Grigoriev I.V."/>
            <person name="Crous P."/>
            <person name="Smith M.E."/>
        </authorList>
    </citation>
    <scope>NUCLEOTIDE SEQUENCE</scope>
    <source>
        <strain evidence="8">NRRL 3115</strain>
    </source>
</reference>
<evidence type="ECO:0000259" key="6">
    <source>
        <dbReference type="SMART" id="SM00385"/>
    </source>
</evidence>
<feature type="domain" description="Cyclin C-terminal" evidence="7">
    <location>
        <begin position="471"/>
        <end position="585"/>
    </location>
</feature>
<feature type="compositionally biased region" description="Polar residues" evidence="5">
    <location>
        <begin position="1"/>
        <end position="23"/>
    </location>
</feature>
<feature type="compositionally biased region" description="Low complexity" evidence="5">
    <location>
        <begin position="234"/>
        <end position="247"/>
    </location>
</feature>
<evidence type="ECO:0000256" key="4">
    <source>
        <dbReference type="RuleBase" id="RU000383"/>
    </source>
</evidence>
<name>A0A9W8G7I0_9FUNG</name>
<dbReference type="Proteomes" id="UP001151518">
    <property type="component" value="Unassembled WGS sequence"/>
</dbReference>